<evidence type="ECO:0000256" key="10">
    <source>
        <dbReference type="ARBA" id="ARBA00041373"/>
    </source>
</evidence>
<evidence type="ECO:0000256" key="2">
    <source>
        <dbReference type="ARBA" id="ARBA00013017"/>
    </source>
</evidence>
<dbReference type="InterPro" id="IPR036249">
    <property type="entry name" value="Thioredoxin-like_sf"/>
</dbReference>
<proteinExistence type="inferred from homology"/>
<organism evidence="14 15">
    <name type="scientific">Leptolyngbya iicbica LK</name>
    <dbReference type="NCBI Taxonomy" id="2294035"/>
    <lineage>
        <taxon>Bacteria</taxon>
        <taxon>Bacillati</taxon>
        <taxon>Cyanobacteriota</taxon>
        <taxon>Cyanophyceae</taxon>
        <taxon>Leptolyngbyales</taxon>
        <taxon>Leptolyngbyaceae</taxon>
        <taxon>Leptolyngbya group</taxon>
        <taxon>Leptolyngbya</taxon>
        <taxon>Leptolyngbya iicbica</taxon>
    </lineage>
</organism>
<comment type="catalytic activity">
    <reaction evidence="11">
        <text>a hydroperoxide + [thioredoxin]-dithiol = an alcohol + [thioredoxin]-disulfide + H2O</text>
        <dbReference type="Rhea" id="RHEA:62620"/>
        <dbReference type="Rhea" id="RHEA-COMP:10698"/>
        <dbReference type="Rhea" id="RHEA-COMP:10700"/>
        <dbReference type="ChEBI" id="CHEBI:15377"/>
        <dbReference type="ChEBI" id="CHEBI:29950"/>
        <dbReference type="ChEBI" id="CHEBI:30879"/>
        <dbReference type="ChEBI" id="CHEBI:35924"/>
        <dbReference type="ChEBI" id="CHEBI:50058"/>
        <dbReference type="EC" id="1.11.1.24"/>
    </reaction>
</comment>
<comment type="function">
    <text evidence="1">Thiol-specific peroxidase that catalyzes the reduction of hydrogen peroxide and organic hydroperoxides to water and alcohols, respectively. Plays a role in cell protection against oxidative stress by detoxifying peroxides and as sensor of hydrogen peroxide-mediated signaling events.</text>
</comment>
<comment type="similarity">
    <text evidence="9">Belongs to the peroxiredoxin family. BCP/PrxQ subfamily.</text>
</comment>
<evidence type="ECO:0000256" key="3">
    <source>
        <dbReference type="ARBA" id="ARBA00022559"/>
    </source>
</evidence>
<keyword evidence="15" id="KW-1185">Reference proteome</keyword>
<keyword evidence="7" id="KW-0676">Redox-active center</keyword>
<dbReference type="PANTHER" id="PTHR42801">
    <property type="entry name" value="THIOREDOXIN-DEPENDENT PEROXIDE REDUCTASE"/>
    <property type="match status" value="1"/>
</dbReference>
<accession>A0A4Q7E512</accession>
<dbReference type="InterPro" id="IPR013766">
    <property type="entry name" value="Thioredoxin_domain"/>
</dbReference>
<evidence type="ECO:0000256" key="6">
    <source>
        <dbReference type="ARBA" id="ARBA00023157"/>
    </source>
</evidence>
<dbReference type="Gene3D" id="3.40.30.10">
    <property type="entry name" value="Glutaredoxin"/>
    <property type="match status" value="1"/>
</dbReference>
<reference evidence="14 15" key="1">
    <citation type="submission" date="2018-11" db="EMBL/GenBank/DDBJ databases">
        <title>Whole genome sequencing of an environmental sample.</title>
        <authorList>
            <person name="Sarangi A.N."/>
            <person name="Singh D."/>
            <person name="Tripathy S."/>
        </authorList>
    </citation>
    <scope>NUCLEOTIDE SEQUENCE [LARGE SCALE GENOMIC DNA]</scope>
    <source>
        <strain evidence="14 15">Lakshadweep</strain>
    </source>
</reference>
<dbReference type="InterPro" id="IPR050924">
    <property type="entry name" value="Peroxiredoxin_BCP/PrxQ"/>
</dbReference>
<keyword evidence="6" id="KW-1015">Disulfide bond</keyword>
<dbReference type="AlphaFoldDB" id="A0A4Q7E512"/>
<evidence type="ECO:0000256" key="7">
    <source>
        <dbReference type="ARBA" id="ARBA00023284"/>
    </source>
</evidence>
<evidence type="ECO:0000256" key="12">
    <source>
        <dbReference type="SAM" id="SignalP"/>
    </source>
</evidence>
<dbReference type="CDD" id="cd03017">
    <property type="entry name" value="PRX_BCP"/>
    <property type="match status" value="1"/>
</dbReference>
<dbReference type="GO" id="GO:0045454">
    <property type="term" value="P:cell redox homeostasis"/>
    <property type="evidence" value="ECO:0007669"/>
    <property type="project" value="TreeGrafter"/>
</dbReference>
<dbReference type="GO" id="GO:0008379">
    <property type="term" value="F:thioredoxin peroxidase activity"/>
    <property type="evidence" value="ECO:0007669"/>
    <property type="project" value="TreeGrafter"/>
</dbReference>
<evidence type="ECO:0000256" key="4">
    <source>
        <dbReference type="ARBA" id="ARBA00022862"/>
    </source>
</evidence>
<evidence type="ECO:0000256" key="11">
    <source>
        <dbReference type="ARBA" id="ARBA00049091"/>
    </source>
</evidence>
<dbReference type="PROSITE" id="PS51352">
    <property type="entry name" value="THIOREDOXIN_2"/>
    <property type="match status" value="1"/>
</dbReference>
<keyword evidence="4" id="KW-0049">Antioxidant</keyword>
<dbReference type="EMBL" id="QVFV01000003">
    <property type="protein sequence ID" value="RZM77960.1"/>
    <property type="molecule type" value="Genomic_DNA"/>
</dbReference>
<dbReference type="GO" id="GO:0005737">
    <property type="term" value="C:cytoplasm"/>
    <property type="evidence" value="ECO:0007669"/>
    <property type="project" value="TreeGrafter"/>
</dbReference>
<comment type="caution">
    <text evidence="14">The sequence shown here is derived from an EMBL/GenBank/DDBJ whole genome shotgun (WGS) entry which is preliminary data.</text>
</comment>
<evidence type="ECO:0000256" key="8">
    <source>
        <dbReference type="ARBA" id="ARBA00032824"/>
    </source>
</evidence>
<feature type="domain" description="Thioredoxin" evidence="13">
    <location>
        <begin position="37"/>
        <end position="187"/>
    </location>
</feature>
<gene>
    <name evidence="14" type="ORF">DYY88_15550</name>
</gene>
<keyword evidence="5" id="KW-0560">Oxidoreductase</keyword>
<evidence type="ECO:0000256" key="5">
    <source>
        <dbReference type="ARBA" id="ARBA00023002"/>
    </source>
</evidence>
<dbReference type="OrthoDB" id="9801080at2"/>
<feature type="chain" id="PRO_5020793973" description="thioredoxin-dependent peroxiredoxin" evidence="12">
    <location>
        <begin position="32"/>
        <end position="194"/>
    </location>
</feature>
<dbReference type="Proteomes" id="UP000292459">
    <property type="component" value="Unassembled WGS sequence"/>
</dbReference>
<dbReference type="InterPro" id="IPR006311">
    <property type="entry name" value="TAT_signal"/>
</dbReference>
<evidence type="ECO:0000256" key="9">
    <source>
        <dbReference type="ARBA" id="ARBA00038489"/>
    </source>
</evidence>
<dbReference type="RefSeq" id="WP_084606921.1">
    <property type="nucleotide sequence ID" value="NZ_QVFV01000003.1"/>
</dbReference>
<dbReference type="PANTHER" id="PTHR42801:SF4">
    <property type="entry name" value="AHPC_TSA FAMILY PROTEIN"/>
    <property type="match status" value="1"/>
</dbReference>
<evidence type="ECO:0000313" key="14">
    <source>
        <dbReference type="EMBL" id="RZM77960.1"/>
    </source>
</evidence>
<evidence type="ECO:0000256" key="1">
    <source>
        <dbReference type="ARBA" id="ARBA00003330"/>
    </source>
</evidence>
<name>A0A4Q7E512_9CYAN</name>
<evidence type="ECO:0000259" key="13">
    <source>
        <dbReference type="PROSITE" id="PS51352"/>
    </source>
</evidence>
<dbReference type="InterPro" id="IPR000866">
    <property type="entry name" value="AhpC/TSA"/>
</dbReference>
<sequence>MFISRRHWLAGLTAVVALVMSWTLAASPAWALGGPQPTIGEPAPSFTLPTNSGQGEIALEDYRGHWVVLYFYPQDGTSGCTLEARRFQESRADFQALNAEIVGVSGDDISSHESFCAAEGIEFPLLSDVRGEKRGEVSKAYGSWLTGRSLRHTYLIDPDGILRERFLGVRPAIHSQEVLLTLESLLMPSNSTAS</sequence>
<keyword evidence="12" id="KW-0732">Signal</keyword>
<dbReference type="Pfam" id="PF00578">
    <property type="entry name" value="AhpC-TSA"/>
    <property type="match status" value="1"/>
</dbReference>
<dbReference type="GO" id="GO:0034599">
    <property type="term" value="P:cellular response to oxidative stress"/>
    <property type="evidence" value="ECO:0007669"/>
    <property type="project" value="TreeGrafter"/>
</dbReference>
<evidence type="ECO:0000313" key="15">
    <source>
        <dbReference type="Proteomes" id="UP000292459"/>
    </source>
</evidence>
<keyword evidence="3" id="KW-0575">Peroxidase</keyword>
<protein>
    <recommendedName>
        <fullName evidence="2">thioredoxin-dependent peroxiredoxin</fullName>
        <ecNumber evidence="2">1.11.1.24</ecNumber>
    </recommendedName>
    <alternativeName>
        <fullName evidence="10">Bacterioferritin comigratory protein</fullName>
    </alternativeName>
    <alternativeName>
        <fullName evidence="8">Thioredoxin peroxidase</fullName>
    </alternativeName>
</protein>
<dbReference type="EC" id="1.11.1.24" evidence="2"/>
<dbReference type="PROSITE" id="PS51318">
    <property type="entry name" value="TAT"/>
    <property type="match status" value="1"/>
</dbReference>
<dbReference type="SUPFAM" id="SSF52833">
    <property type="entry name" value="Thioredoxin-like"/>
    <property type="match status" value="1"/>
</dbReference>
<feature type="signal peptide" evidence="12">
    <location>
        <begin position="1"/>
        <end position="31"/>
    </location>
</feature>